<keyword evidence="3" id="KW-1185">Reference proteome</keyword>
<protein>
    <submittedName>
        <fullName evidence="2">Uncharacterized protein</fullName>
    </submittedName>
</protein>
<dbReference type="GO" id="GO:0036064">
    <property type="term" value="C:ciliary basal body"/>
    <property type="evidence" value="ECO:0007669"/>
    <property type="project" value="TreeGrafter"/>
</dbReference>
<organism evidence="2 3">
    <name type="scientific">Gonapodya prolifera (strain JEL478)</name>
    <name type="common">Monoblepharis prolifera</name>
    <dbReference type="NCBI Taxonomy" id="1344416"/>
    <lineage>
        <taxon>Eukaryota</taxon>
        <taxon>Fungi</taxon>
        <taxon>Fungi incertae sedis</taxon>
        <taxon>Chytridiomycota</taxon>
        <taxon>Chytridiomycota incertae sedis</taxon>
        <taxon>Monoblepharidomycetes</taxon>
        <taxon>Monoblepharidales</taxon>
        <taxon>Gonapodyaceae</taxon>
        <taxon>Gonapodya</taxon>
    </lineage>
</organism>
<dbReference type="PANTHER" id="PTHR28661:SF1">
    <property type="entry name" value="MICROTUBULE NUCLEATION FACTOR SSNA1"/>
    <property type="match status" value="1"/>
</dbReference>
<dbReference type="OMA" id="ETKNEYD"/>
<feature type="coiled-coil region" evidence="1">
    <location>
        <begin position="23"/>
        <end position="103"/>
    </location>
</feature>
<evidence type="ECO:0000313" key="3">
    <source>
        <dbReference type="Proteomes" id="UP000070544"/>
    </source>
</evidence>
<accession>A0A139A1R3</accession>
<dbReference type="PANTHER" id="PTHR28661">
    <property type="entry name" value="SJOEGREN SYNDROME NUCLEAR AUTOANTIGEN 1"/>
    <property type="match status" value="1"/>
</dbReference>
<name>A0A139A1R3_GONPJ</name>
<gene>
    <name evidence="2" type="ORF">M427DRAFT_467609</name>
</gene>
<proteinExistence type="predicted"/>
<evidence type="ECO:0000313" key="2">
    <source>
        <dbReference type="EMBL" id="KXS10629.1"/>
    </source>
</evidence>
<dbReference type="Proteomes" id="UP000070544">
    <property type="component" value="Unassembled WGS sequence"/>
</dbReference>
<reference evidence="2 3" key="1">
    <citation type="journal article" date="2015" name="Genome Biol. Evol.">
        <title>Phylogenomic analyses indicate that early fungi evolved digesting cell walls of algal ancestors of land plants.</title>
        <authorList>
            <person name="Chang Y."/>
            <person name="Wang S."/>
            <person name="Sekimoto S."/>
            <person name="Aerts A.L."/>
            <person name="Choi C."/>
            <person name="Clum A."/>
            <person name="LaButti K.M."/>
            <person name="Lindquist E.A."/>
            <person name="Yee Ngan C."/>
            <person name="Ohm R.A."/>
            <person name="Salamov A.A."/>
            <person name="Grigoriev I.V."/>
            <person name="Spatafora J.W."/>
            <person name="Berbee M.L."/>
        </authorList>
    </citation>
    <scope>NUCLEOTIDE SEQUENCE [LARGE SCALE GENOMIC DNA]</scope>
    <source>
        <strain evidence="2 3">JEL478</strain>
    </source>
</reference>
<sequence>MSSFPSGPRSSSASQGILPYSSLQSFNNELAKSIDQLREQRENLLRLLRDDDLTQTALEDEIEKLRARLAAVERGKARRKEALAEAEKLLTEAEDVYRKILNSSQILLEAIKTGASKVDSAMSGGS</sequence>
<dbReference type="AlphaFoldDB" id="A0A139A1R3"/>
<evidence type="ECO:0000256" key="1">
    <source>
        <dbReference type="SAM" id="Coils"/>
    </source>
</evidence>
<dbReference type="InterPro" id="IPR033362">
    <property type="entry name" value="SSNA1_fam"/>
</dbReference>
<dbReference type="STRING" id="1344416.A0A139A1R3"/>
<dbReference type="EMBL" id="KQ965819">
    <property type="protein sequence ID" value="KXS10629.1"/>
    <property type="molecule type" value="Genomic_DNA"/>
</dbReference>
<keyword evidence="1" id="KW-0175">Coiled coil</keyword>